<keyword evidence="2" id="KW-1185">Reference proteome</keyword>
<accession>A0ABP8UV76</accession>
<evidence type="ECO:0008006" key="3">
    <source>
        <dbReference type="Google" id="ProtNLM"/>
    </source>
</evidence>
<name>A0ABP8UV76_9ACTN</name>
<evidence type="ECO:0000313" key="1">
    <source>
        <dbReference type="EMBL" id="GAA4638938.1"/>
    </source>
</evidence>
<sequence length="86" mass="9258">MCLLVEDPSVKPLPATDTVVGVDVGLDHLLTLSTGERVCRRRCRCTYVRGRGATYDRDLNAARNILAAGPAVSVCEAGVRPQRDCS</sequence>
<proteinExistence type="predicted"/>
<comment type="caution">
    <text evidence="1">The sequence shown here is derived from an EMBL/GenBank/DDBJ whole genome shotgun (WGS) entry which is preliminary data.</text>
</comment>
<dbReference type="EMBL" id="BAABHK010000025">
    <property type="protein sequence ID" value="GAA4638938.1"/>
    <property type="molecule type" value="Genomic_DNA"/>
</dbReference>
<dbReference type="Proteomes" id="UP001501442">
    <property type="component" value="Unassembled WGS sequence"/>
</dbReference>
<evidence type="ECO:0000313" key="2">
    <source>
        <dbReference type="Proteomes" id="UP001501442"/>
    </source>
</evidence>
<protein>
    <recommendedName>
        <fullName evidence="3">Transposase</fullName>
    </recommendedName>
</protein>
<reference evidence="2" key="1">
    <citation type="journal article" date="2019" name="Int. J. Syst. Evol. Microbiol.">
        <title>The Global Catalogue of Microorganisms (GCM) 10K type strain sequencing project: providing services to taxonomists for standard genome sequencing and annotation.</title>
        <authorList>
            <consortium name="The Broad Institute Genomics Platform"/>
            <consortium name="The Broad Institute Genome Sequencing Center for Infectious Disease"/>
            <person name="Wu L."/>
            <person name="Ma J."/>
        </authorList>
    </citation>
    <scope>NUCLEOTIDE SEQUENCE [LARGE SCALE GENOMIC DNA]</scope>
    <source>
        <strain evidence="2">JCM 17939</strain>
    </source>
</reference>
<organism evidence="1 2">
    <name type="scientific">Actinoallomurus vinaceus</name>
    <dbReference type="NCBI Taxonomy" id="1080074"/>
    <lineage>
        <taxon>Bacteria</taxon>
        <taxon>Bacillati</taxon>
        <taxon>Actinomycetota</taxon>
        <taxon>Actinomycetes</taxon>
        <taxon>Streptosporangiales</taxon>
        <taxon>Thermomonosporaceae</taxon>
        <taxon>Actinoallomurus</taxon>
    </lineage>
</organism>
<gene>
    <name evidence="1" type="ORF">GCM10023196_098590</name>
</gene>